<keyword evidence="1 3" id="KW-0808">Transferase</keyword>
<dbReference type="EMBL" id="JAGBKM010000003">
    <property type="protein sequence ID" value="MBO1530127.1"/>
    <property type="molecule type" value="Genomic_DNA"/>
</dbReference>
<dbReference type="SUPFAM" id="SSF56214">
    <property type="entry name" value="4'-phosphopantetheinyl transferase"/>
    <property type="match status" value="1"/>
</dbReference>
<evidence type="ECO:0000259" key="2">
    <source>
        <dbReference type="Pfam" id="PF01648"/>
    </source>
</evidence>
<dbReference type="GO" id="GO:0016740">
    <property type="term" value="F:transferase activity"/>
    <property type="evidence" value="ECO:0007669"/>
    <property type="project" value="UniProtKB-KW"/>
</dbReference>
<dbReference type="InterPro" id="IPR008278">
    <property type="entry name" value="4-PPantetheinyl_Trfase_dom"/>
</dbReference>
<comment type="caution">
    <text evidence="3">The sequence shown here is derived from an EMBL/GenBank/DDBJ whole genome shotgun (WGS) entry which is preliminary data.</text>
</comment>
<keyword evidence="4" id="KW-1185">Reference proteome</keyword>
<protein>
    <submittedName>
        <fullName evidence="3">4'-phosphopantetheinyl transferase superfamily protein</fullName>
    </submittedName>
</protein>
<dbReference type="Gene3D" id="3.90.470.20">
    <property type="entry name" value="4'-phosphopantetheinyl transferase domain"/>
    <property type="match status" value="1"/>
</dbReference>
<evidence type="ECO:0000313" key="4">
    <source>
        <dbReference type="Proteomes" id="UP000664554"/>
    </source>
</evidence>
<reference evidence="3 4" key="1">
    <citation type="submission" date="2021-03" db="EMBL/GenBank/DDBJ databases">
        <authorList>
            <person name="Shang D.-D."/>
            <person name="Du Z.-J."/>
            <person name="Chen G.-J."/>
        </authorList>
    </citation>
    <scope>NUCLEOTIDE SEQUENCE [LARGE SCALE GENOMIC DNA]</scope>
    <source>
        <strain evidence="3 4">F1192</strain>
    </source>
</reference>
<dbReference type="Proteomes" id="UP000664554">
    <property type="component" value="Unassembled WGS sequence"/>
</dbReference>
<proteinExistence type="predicted"/>
<name>A0ABS3NL35_9GAMM</name>
<dbReference type="Pfam" id="PF01648">
    <property type="entry name" value="ACPS"/>
    <property type="match status" value="1"/>
</dbReference>
<gene>
    <name evidence="3" type="ORF">J3492_02735</name>
</gene>
<accession>A0ABS3NL35</accession>
<sequence>MQNLTLSRIQYTQLDAATWCATADVSSALPAANHSLSPPFTIPSSLNIDGSTDNRTQMNHQAEACFADLSWQYVVKRHTSAQKKAQHKRQQQRDGVRLLLQQLLATLDIDDTLNESQFPYQLSEHRYYVCFSHSGGGRHSKVAVAISYRRAVGIDIETHDVEWHVAQRFYHSEEIAVLTRLPKKDRPLAAKVLWQVKESFIKIHQYTLAQGLGINYAPIISDLNIASSKATASLPLLSSKASDYQVVFSAQQQVIIVF</sequence>
<dbReference type="RefSeq" id="WP_207989591.1">
    <property type="nucleotide sequence ID" value="NZ_JAGBKM010000003.1"/>
</dbReference>
<evidence type="ECO:0000256" key="1">
    <source>
        <dbReference type="ARBA" id="ARBA00022679"/>
    </source>
</evidence>
<evidence type="ECO:0000313" key="3">
    <source>
        <dbReference type="EMBL" id="MBO1530127.1"/>
    </source>
</evidence>
<dbReference type="InterPro" id="IPR037143">
    <property type="entry name" value="4-PPantetheinyl_Trfase_dom_sf"/>
</dbReference>
<organism evidence="3 4">
    <name type="scientific">Psychrobacter coccoides</name>
    <dbReference type="NCBI Taxonomy" id="2818440"/>
    <lineage>
        <taxon>Bacteria</taxon>
        <taxon>Pseudomonadati</taxon>
        <taxon>Pseudomonadota</taxon>
        <taxon>Gammaproteobacteria</taxon>
        <taxon>Moraxellales</taxon>
        <taxon>Moraxellaceae</taxon>
        <taxon>Psychrobacter</taxon>
    </lineage>
</organism>
<feature type="domain" description="4'-phosphopantetheinyl transferase" evidence="2">
    <location>
        <begin position="151"/>
        <end position="222"/>
    </location>
</feature>